<feature type="transmembrane region" description="Helical" evidence="14">
    <location>
        <begin position="190"/>
        <end position="212"/>
    </location>
</feature>
<dbReference type="GO" id="GO:0005789">
    <property type="term" value="C:endoplasmic reticulum membrane"/>
    <property type="evidence" value="ECO:0007669"/>
    <property type="project" value="UniProtKB-SubCell"/>
</dbReference>
<evidence type="ECO:0000313" key="15">
    <source>
        <dbReference type="EMBL" id="EIE23382.1"/>
    </source>
</evidence>
<accession>I0YYB3</accession>
<dbReference type="STRING" id="574566.I0YYB3"/>
<gene>
    <name evidence="15" type="ORF">COCSUDRAFT_28810</name>
</gene>
<dbReference type="EMBL" id="AGSI01000007">
    <property type="protein sequence ID" value="EIE23382.1"/>
    <property type="molecule type" value="Genomic_DNA"/>
</dbReference>
<feature type="transmembrane region" description="Helical" evidence="14">
    <location>
        <begin position="153"/>
        <end position="170"/>
    </location>
</feature>
<evidence type="ECO:0000256" key="6">
    <source>
        <dbReference type="ARBA" id="ARBA00022676"/>
    </source>
</evidence>
<evidence type="ECO:0000256" key="13">
    <source>
        <dbReference type="ARBA" id="ARBA00048064"/>
    </source>
</evidence>
<dbReference type="KEGG" id="csl:COCSUDRAFT_28810"/>
<evidence type="ECO:0000256" key="4">
    <source>
        <dbReference type="ARBA" id="ARBA00011967"/>
    </source>
</evidence>
<dbReference type="GO" id="GO:0006488">
    <property type="term" value="P:dolichol-linked oligosaccharide biosynthetic process"/>
    <property type="evidence" value="ECO:0007669"/>
    <property type="project" value="InterPro"/>
</dbReference>
<keyword evidence="6" id="KW-0328">Glycosyltransferase</keyword>
<sequence>MALVALLLPTHFFYAFIYYTDVGSVTFVLASYLASLHGRHHLSAVLGALAVLFRQTNAVWVAFILGAAVVRWAAAGGGDKSQGAAETLRFERAAPGQQMMHVMRMSWLRKWRLVWELWSLALVPAAFATFVWVNGGIVVGDRGNHTPVQHPMQIPYLLLFTAGALAPVHFSSRQLRAYMRRDAGKALRLWVSLALLTGYAAHHYTLAHPFLLADNRHYTFYIWKDFMAVHPAAKFTLVPAYLYSAWSVWWSLLQGRQPLLWVLGLAAASALTLIPAWLVDFRYFTVPFMMVLLHMKPPTAGQATLTLVMYALVNVAVLYVFLFRPFTWHDGSTARFMF</sequence>
<keyword evidence="11 14" id="KW-0472">Membrane</keyword>
<comment type="similarity">
    <text evidence="3">Belongs to the ALG10 glucosyltransferase family.</text>
</comment>
<dbReference type="eggNOG" id="KOG2642">
    <property type="taxonomic scope" value="Eukaryota"/>
</dbReference>
<dbReference type="InterPro" id="IPR016900">
    <property type="entry name" value="Alg10"/>
</dbReference>
<evidence type="ECO:0000256" key="14">
    <source>
        <dbReference type="SAM" id="Phobius"/>
    </source>
</evidence>
<evidence type="ECO:0000256" key="5">
    <source>
        <dbReference type="ARBA" id="ARBA00018512"/>
    </source>
</evidence>
<feature type="transmembrane region" description="Helical" evidence="14">
    <location>
        <begin position="299"/>
        <end position="322"/>
    </location>
</feature>
<name>I0YYB3_COCSC</name>
<dbReference type="GeneID" id="17041374"/>
<dbReference type="EC" id="2.4.1.256" evidence="4"/>
<feature type="transmembrane region" description="Helical" evidence="14">
    <location>
        <begin position="259"/>
        <end position="279"/>
    </location>
</feature>
<dbReference type="GO" id="GO:0106073">
    <property type="term" value="F:dolichyl pyrophosphate Glc2Man9GlcNAc2 alpha-1,2-glucosyltransferase activity"/>
    <property type="evidence" value="ECO:0007669"/>
    <property type="project" value="UniProtKB-EC"/>
</dbReference>
<comment type="caution">
    <text evidence="15">The sequence shown here is derived from an EMBL/GenBank/DDBJ whole genome shotgun (WGS) entry which is preliminary data.</text>
</comment>
<feature type="transmembrane region" description="Helical" evidence="14">
    <location>
        <begin position="12"/>
        <end position="34"/>
    </location>
</feature>
<comment type="catalytic activity">
    <reaction evidence="13">
        <text>an alpha-D-Glc-(1-&gt;3)-alpha-D-Glc-(1-&gt;3)-alpha-D-Man-(1-&gt;2)-alpha-D-Man-(1-&gt;2)-alpha-D-Man-(1-&gt;3)-[alpha-D-Man-(1-&gt;2)-alpha-D-Man-(1-&gt;3)-[alpha-D-Man-(1-&gt;2)-alpha-D-Man-(1-&gt;6)]-alpha-D-Man-(1-&gt;6)]-beta-D-Man-(1-&gt;4)-beta-D-GlcNAc-(1-&gt;4)-alpha-D-GlcNAc-diphospho-di-trans,poly-cis-dolichol + a di-trans,poly-cis-dolichyl beta-D-glucosyl phosphate = a alpha-D-Glc-(1-&gt;2)-alpha-D-Glc-(1-&gt;3)-alpha-D-Glc-(1-&gt;3)-alpha-D-Man-(1-&gt;2)-alpha-D-Man-(1-&gt;2)-alpha-D-Man-(1-&gt;3)-[alpha-D-Man-(1-&gt;2)-alpha-D-Man-(1-&gt;3)-[alpha-D-Man-(1-&gt;2)-alpha-D-Man-(1-&gt;6)]-alpha-D-Man-(1-&gt;6)]-beta-D-Man-(1-&gt;4)-beta-D-GlcNAc-(1-&gt;4)-alpha-D-GlcNAc-diphospho-di-trans,poly-cis-dolichol + a di-trans,poly-cis-dolichyl phosphate + H(+)</text>
        <dbReference type="Rhea" id="RHEA:29543"/>
        <dbReference type="Rhea" id="RHEA-COMP:19498"/>
        <dbReference type="Rhea" id="RHEA-COMP:19502"/>
        <dbReference type="Rhea" id="RHEA-COMP:19512"/>
        <dbReference type="Rhea" id="RHEA-COMP:19522"/>
        <dbReference type="ChEBI" id="CHEBI:15378"/>
        <dbReference type="ChEBI" id="CHEBI:57525"/>
        <dbReference type="ChEBI" id="CHEBI:57683"/>
        <dbReference type="ChEBI" id="CHEBI:132522"/>
        <dbReference type="ChEBI" id="CHEBI:132523"/>
        <dbReference type="EC" id="2.4.1.256"/>
    </reaction>
    <physiologicalReaction direction="left-to-right" evidence="13">
        <dbReference type="Rhea" id="RHEA:29544"/>
    </physiologicalReaction>
</comment>
<reference evidence="15 16" key="1">
    <citation type="journal article" date="2012" name="Genome Biol.">
        <title>The genome of the polar eukaryotic microalga coccomyxa subellipsoidea reveals traits of cold adaptation.</title>
        <authorList>
            <person name="Blanc G."/>
            <person name="Agarkova I."/>
            <person name="Grimwood J."/>
            <person name="Kuo A."/>
            <person name="Brueggeman A."/>
            <person name="Dunigan D."/>
            <person name="Gurnon J."/>
            <person name="Ladunga I."/>
            <person name="Lindquist E."/>
            <person name="Lucas S."/>
            <person name="Pangilinan J."/>
            <person name="Proschold T."/>
            <person name="Salamov A."/>
            <person name="Schmutz J."/>
            <person name="Weeks D."/>
            <person name="Yamada T."/>
            <person name="Claverie J.M."/>
            <person name="Grigoriev I."/>
            <person name="Van Etten J."/>
            <person name="Lomsadze A."/>
            <person name="Borodovsky M."/>
        </authorList>
    </citation>
    <scope>NUCLEOTIDE SEQUENCE [LARGE SCALE GENOMIC DNA]</scope>
    <source>
        <strain evidence="15 16">C-169</strain>
    </source>
</reference>
<organism evidence="15 16">
    <name type="scientific">Coccomyxa subellipsoidea (strain C-169)</name>
    <name type="common">Green microalga</name>
    <dbReference type="NCBI Taxonomy" id="574566"/>
    <lineage>
        <taxon>Eukaryota</taxon>
        <taxon>Viridiplantae</taxon>
        <taxon>Chlorophyta</taxon>
        <taxon>core chlorophytes</taxon>
        <taxon>Trebouxiophyceae</taxon>
        <taxon>Trebouxiophyceae incertae sedis</taxon>
        <taxon>Coccomyxaceae</taxon>
        <taxon>Coccomyxa</taxon>
        <taxon>Coccomyxa subellipsoidea</taxon>
    </lineage>
</organism>
<keyword evidence="7" id="KW-0808">Transferase</keyword>
<comment type="function">
    <text evidence="12">Dol-P-Glc:Glc(2)Man(9)GlcNAc(2)-PP-Dol alpha-1,2-glucosyltransferase that operates in the biosynthetic pathway of dolichol-linked oligosaccharides, the glycan precursors employed in protein asparagine (N)-glycosylation. The assembly of dolichol-linked oligosaccharides begins on the cytosolic side of the endoplasmic reticulum membrane and finishes in its lumen. The sequential addition of sugars to dolichol pyrophosphate produces dolichol-linked oligosaccharides containing fourteen sugars, including two GlcNAcs, nine mannoses and three glucoses. Once assembled, the oligosaccharide is transferred from the lipid to nascent proteins by oligosaccharyltransferases. In the lumen of the endoplasmic reticulum, adds the third and last glucose residue from dolichyl phosphate glucose (Dol-P-Glc) onto the lipid-linked oligosaccharide intermediate Glc(2)Man(9)GlcNAc(2)-PP-Dol to produce Glc(3)Man(9)GlcNAc(2)-PP-Dol.</text>
</comment>
<evidence type="ECO:0000256" key="7">
    <source>
        <dbReference type="ARBA" id="ARBA00022679"/>
    </source>
</evidence>
<dbReference type="PANTHER" id="PTHR12989">
    <property type="entry name" value="ALPHA-1,2-GLUCOSYLTRANSFERASE ALG10"/>
    <property type="match status" value="1"/>
</dbReference>
<dbReference type="AlphaFoldDB" id="I0YYB3"/>
<protein>
    <recommendedName>
        <fullName evidence="5">Dol-P-Glc:Glc(2)Man(9)GlcNAc(2)-PP-Dol alpha-1,2-glucosyltransferase</fullName>
        <ecNumber evidence="4">2.4.1.256</ecNumber>
    </recommendedName>
</protein>
<feature type="transmembrane region" description="Helical" evidence="14">
    <location>
        <begin position="113"/>
        <end position="133"/>
    </location>
</feature>
<evidence type="ECO:0000256" key="12">
    <source>
        <dbReference type="ARBA" id="ARBA00044727"/>
    </source>
</evidence>
<feature type="transmembrane region" description="Helical" evidence="14">
    <location>
        <begin position="232"/>
        <end position="252"/>
    </location>
</feature>
<evidence type="ECO:0000256" key="8">
    <source>
        <dbReference type="ARBA" id="ARBA00022692"/>
    </source>
</evidence>
<evidence type="ECO:0000256" key="11">
    <source>
        <dbReference type="ARBA" id="ARBA00023136"/>
    </source>
</evidence>
<evidence type="ECO:0000313" key="16">
    <source>
        <dbReference type="Proteomes" id="UP000007264"/>
    </source>
</evidence>
<dbReference type="Proteomes" id="UP000007264">
    <property type="component" value="Unassembled WGS sequence"/>
</dbReference>
<dbReference type="Pfam" id="PF04922">
    <property type="entry name" value="DIE2_ALG10"/>
    <property type="match status" value="1"/>
</dbReference>
<dbReference type="RefSeq" id="XP_005647926.1">
    <property type="nucleotide sequence ID" value="XM_005647869.1"/>
</dbReference>
<evidence type="ECO:0000256" key="10">
    <source>
        <dbReference type="ARBA" id="ARBA00022989"/>
    </source>
</evidence>
<evidence type="ECO:0000256" key="3">
    <source>
        <dbReference type="ARBA" id="ARBA00010600"/>
    </source>
</evidence>
<comment type="pathway">
    <text evidence="2">Protein modification; protein glycosylation.</text>
</comment>
<keyword evidence="10 14" id="KW-1133">Transmembrane helix</keyword>
<evidence type="ECO:0000256" key="9">
    <source>
        <dbReference type="ARBA" id="ARBA00022824"/>
    </source>
</evidence>
<dbReference type="OrthoDB" id="4769at2759"/>
<keyword evidence="16" id="KW-1185">Reference proteome</keyword>
<evidence type="ECO:0000256" key="2">
    <source>
        <dbReference type="ARBA" id="ARBA00004922"/>
    </source>
</evidence>
<proteinExistence type="inferred from homology"/>
<dbReference type="PANTHER" id="PTHR12989:SF10">
    <property type="entry name" value="DOL-P-GLC:GLC(2)MAN(9)GLCNAC(2)-PP-DOL ALPHA-1,2-GLUCOSYLTRANSFERASE-RELATED"/>
    <property type="match status" value="1"/>
</dbReference>
<evidence type="ECO:0000256" key="1">
    <source>
        <dbReference type="ARBA" id="ARBA00004477"/>
    </source>
</evidence>
<comment type="subcellular location">
    <subcellularLocation>
        <location evidence="1">Endoplasmic reticulum membrane</location>
        <topology evidence="1">Multi-pass membrane protein</topology>
    </subcellularLocation>
</comment>
<keyword evidence="9" id="KW-0256">Endoplasmic reticulum</keyword>
<keyword evidence="8 14" id="KW-0812">Transmembrane</keyword>